<dbReference type="EMBL" id="LLVT01000001">
    <property type="protein sequence ID" value="KSW12895.1"/>
    <property type="molecule type" value="Genomic_DNA"/>
</dbReference>
<dbReference type="OrthoDB" id="3260807at2"/>
<gene>
    <name evidence="2" type="ORF">APY09_00585</name>
</gene>
<name>A0A0V8RXV4_9ACTO</name>
<evidence type="ECO:0000256" key="1">
    <source>
        <dbReference type="SAM" id="Phobius"/>
    </source>
</evidence>
<dbReference type="AlphaFoldDB" id="A0A0V8RXV4"/>
<keyword evidence="1" id="KW-0472">Membrane</keyword>
<dbReference type="Proteomes" id="UP000054686">
    <property type="component" value="Unassembled WGS sequence"/>
</dbReference>
<dbReference type="RefSeq" id="WP_060565721.1">
    <property type="nucleotide sequence ID" value="NZ_CP040006.1"/>
</dbReference>
<organism evidence="2 3">
    <name type="scientific">Schaalia odontolytica</name>
    <dbReference type="NCBI Taxonomy" id="1660"/>
    <lineage>
        <taxon>Bacteria</taxon>
        <taxon>Bacillati</taxon>
        <taxon>Actinomycetota</taxon>
        <taxon>Actinomycetes</taxon>
        <taxon>Actinomycetales</taxon>
        <taxon>Actinomycetaceae</taxon>
        <taxon>Schaalia</taxon>
    </lineage>
</organism>
<feature type="transmembrane region" description="Helical" evidence="1">
    <location>
        <begin position="40"/>
        <end position="58"/>
    </location>
</feature>
<accession>A0A0V8RXV4</accession>
<feature type="transmembrane region" description="Helical" evidence="1">
    <location>
        <begin position="12"/>
        <end position="34"/>
    </location>
</feature>
<feature type="transmembrane region" description="Helical" evidence="1">
    <location>
        <begin position="70"/>
        <end position="87"/>
    </location>
</feature>
<protein>
    <submittedName>
        <fullName evidence="2">Folate-binding protein</fullName>
    </submittedName>
</protein>
<comment type="caution">
    <text evidence="2">The sequence shown here is derived from an EMBL/GenBank/DDBJ whole genome shotgun (WGS) entry which is preliminary data.</text>
</comment>
<sequence>MNNEEKTARARVGAWLGAALSALGVLGVIALAVSDHRHRAVMLMVAVLVGMGALRLWTPGRPWFASRARLMDAAVYVILAAIIWWFAPYVSTLAVR</sequence>
<proteinExistence type="predicted"/>
<reference evidence="2 3" key="1">
    <citation type="submission" date="2015-10" db="EMBL/GenBank/DDBJ databases">
        <title>Draft Genome of Actinomyces odontolyticus subsp. actinosynbacter strain XH001.</title>
        <authorList>
            <person name="Mclean J.S."/>
            <person name="He X."/>
        </authorList>
    </citation>
    <scope>NUCLEOTIDE SEQUENCE [LARGE SCALE GENOMIC DNA]</scope>
    <source>
        <strain evidence="2 3">XH001</strain>
    </source>
</reference>
<keyword evidence="1" id="KW-0812">Transmembrane</keyword>
<evidence type="ECO:0000313" key="2">
    <source>
        <dbReference type="EMBL" id="KSW12895.1"/>
    </source>
</evidence>
<evidence type="ECO:0000313" key="3">
    <source>
        <dbReference type="Proteomes" id="UP000054686"/>
    </source>
</evidence>
<keyword evidence="1" id="KW-1133">Transmembrane helix</keyword>